<evidence type="ECO:0000313" key="2">
    <source>
        <dbReference type="EMBL" id="QNI18474.1"/>
    </source>
</evidence>
<keyword evidence="1" id="KW-0472">Membrane</keyword>
<reference evidence="2" key="1">
    <citation type="journal article" date="2020" name="Antimicrob. Agents">
        <title>Detection of mobile colistin resistance gene mcr-10.1 in a conjugative plasmid from Enterobacter roggenkampii of chicken origin in China.</title>
        <authorList>
            <person name="Lei C.W."/>
            <person name="Zhang Y."/>
            <person name="Wang Y.T."/>
            <person name="Wang H.N."/>
        </authorList>
    </citation>
    <scope>NUCLEOTIDE SEQUENCE</scope>
    <source>
        <strain evidence="2">YK16</strain>
        <plasmid evidence="2">pYK16-mcr-10</plasmid>
    </source>
</reference>
<protein>
    <submittedName>
        <fullName evidence="2">Uncharacterized protein</fullName>
    </submittedName>
</protein>
<sequence>MSVETCQKAEILAKISWFARGLYHAAAIVGLIVIYLISTNSFEILNKLDAQGALLSVCFISFVISSGIRFLFHRK</sequence>
<evidence type="ECO:0000256" key="1">
    <source>
        <dbReference type="SAM" id="Phobius"/>
    </source>
</evidence>
<keyword evidence="2" id="KW-0614">Plasmid</keyword>
<feature type="transmembrane region" description="Helical" evidence="1">
    <location>
        <begin position="50"/>
        <end position="72"/>
    </location>
</feature>
<dbReference type="EMBL" id="MT468575">
    <property type="protein sequence ID" value="QNI18474.1"/>
    <property type="molecule type" value="Genomic_DNA"/>
</dbReference>
<organism evidence="2">
    <name type="scientific">Enterobacter roggenkampii</name>
    <dbReference type="NCBI Taxonomy" id="1812935"/>
    <lineage>
        <taxon>Bacteria</taxon>
        <taxon>Pseudomonadati</taxon>
        <taxon>Pseudomonadota</taxon>
        <taxon>Gammaproteobacteria</taxon>
        <taxon>Enterobacterales</taxon>
        <taxon>Enterobacteriaceae</taxon>
        <taxon>Enterobacter</taxon>
        <taxon>Enterobacter cloacae complex</taxon>
    </lineage>
</organism>
<feature type="transmembrane region" description="Helical" evidence="1">
    <location>
        <begin position="21"/>
        <end position="38"/>
    </location>
</feature>
<geneLocation type="plasmid" evidence="2">
    <name>pYK16-mcr-10</name>
</geneLocation>
<keyword evidence="1" id="KW-1133">Transmembrane helix</keyword>
<proteinExistence type="predicted"/>
<accession>A0A7G8AFT3</accession>
<keyword evidence="1" id="KW-0812">Transmembrane</keyword>
<name>A0A7G8AFT3_9ENTR</name>
<dbReference type="AlphaFoldDB" id="A0A7G8AFT3"/>